<dbReference type="PROSITE" id="PS50173">
    <property type="entry name" value="UMUC"/>
    <property type="match status" value="1"/>
</dbReference>
<evidence type="ECO:0000256" key="1">
    <source>
        <dbReference type="ARBA" id="ARBA00010945"/>
    </source>
</evidence>
<dbReference type="FunFam" id="3.30.1490.100:FF:000003">
    <property type="entry name" value="Polymerase (DNA directed) iota"/>
    <property type="match status" value="1"/>
</dbReference>
<dbReference type="FunFam" id="3.40.1170.60:FF:000006">
    <property type="entry name" value="DNA polymerase iota"/>
    <property type="match status" value="1"/>
</dbReference>
<protein>
    <submittedName>
        <fullName evidence="4">Uncharacterized protein</fullName>
    </submittedName>
</protein>
<dbReference type="InterPro" id="IPR043128">
    <property type="entry name" value="Rev_trsase/Diguanyl_cyclase"/>
</dbReference>
<dbReference type="GO" id="GO:0006281">
    <property type="term" value="P:DNA repair"/>
    <property type="evidence" value="ECO:0007669"/>
    <property type="project" value="InterPro"/>
</dbReference>
<sequence length="683" mass="74524">MGAGLRWVFPPHPKSAQAPSPSPHPLAAPSGSRPPALPFPPIGPSGSRRPPAGSSVIAHLDLDCFYAQVEMLRAPELRDKALGVQQKSLVVTCNYEARRHGVKKLMSLKEATEKCPHLVLVNGEDLTPYREMSYKVTELLREYCPLVERLGLDENFLDITDVVEQRIGCFHPSGWAGIRVSGHVYKDQAINVQDPTHRKLAIGSQVMEELRECLYSTLGLTSSAGVATTKFLAKVVSGTFKPNQQTLLLPHSTQELLRNLGSIRKVPGIGSRTAERLEALGVKTVVDLQRFPSAGLEKELGIALAQRIRKLGYGQDEAPVTPSGPPQSFSDEDSFRKCSSEAEVQEKLGTMLPSLLERIRRDGRQPRTIRLSIRRFSSSGKGFHRECRQCPIPPHLLPKFGKGNLLSPLGSILMKLLRKMIPTELPFHLTLLNVCFSNLQELPTRKGSIGFYLKGKGPAPALAKEGVGRCLSRVLMGAGMLRILWVLGVLGFCAYSQGKGSASCSGIPNSRKLLEGEESPRRPGTIPSFPPIAQEVLPEALKQELPSQLEFQAGNVPAQPSLPFPKEIPNPSQNPMGLSSAVRPAGCTNPVGATQAFEYPSRTGVRMEKEPPEAGIILTGSCASSWDKEAPAAASMEQTHCKDVVIPPDVDKETFYELPVDVQRELLAHGRVDPKGRINPWES</sequence>
<reference evidence="4" key="3">
    <citation type="submission" date="2025-09" db="UniProtKB">
        <authorList>
            <consortium name="Ensembl"/>
        </authorList>
    </citation>
    <scope>IDENTIFICATION</scope>
</reference>
<dbReference type="Gene3D" id="3.30.1490.100">
    <property type="entry name" value="DNA polymerase, Y-family, little finger domain"/>
    <property type="match status" value="1"/>
</dbReference>
<dbReference type="GO" id="GO:0019985">
    <property type="term" value="P:translesion synthesis"/>
    <property type="evidence" value="ECO:0007669"/>
    <property type="project" value="TreeGrafter"/>
</dbReference>
<dbReference type="Ensembl" id="ENSMUNT00000026433.1">
    <property type="protein sequence ID" value="ENSMUNP00000024527.1"/>
    <property type="gene ID" value="ENSMUNG00000020308.1"/>
</dbReference>
<dbReference type="Gene3D" id="3.40.1170.60">
    <property type="match status" value="1"/>
</dbReference>
<evidence type="ECO:0000313" key="4">
    <source>
        <dbReference type="Ensembl" id="ENSMUNP00000024527.1"/>
    </source>
</evidence>
<dbReference type="GO" id="GO:0003887">
    <property type="term" value="F:DNA-directed DNA polymerase activity"/>
    <property type="evidence" value="ECO:0007669"/>
    <property type="project" value="InterPro"/>
</dbReference>
<gene>
    <name evidence="4" type="primary">LOC117438559</name>
</gene>
<organism evidence="4 5">
    <name type="scientific">Melopsittacus undulatus</name>
    <name type="common">Budgerigar</name>
    <name type="synonym">Psittacus undulatus</name>
    <dbReference type="NCBI Taxonomy" id="13146"/>
    <lineage>
        <taxon>Eukaryota</taxon>
        <taxon>Metazoa</taxon>
        <taxon>Chordata</taxon>
        <taxon>Craniata</taxon>
        <taxon>Vertebrata</taxon>
        <taxon>Euteleostomi</taxon>
        <taxon>Archelosauria</taxon>
        <taxon>Archosauria</taxon>
        <taxon>Dinosauria</taxon>
        <taxon>Saurischia</taxon>
        <taxon>Theropoda</taxon>
        <taxon>Coelurosauria</taxon>
        <taxon>Aves</taxon>
        <taxon>Neognathae</taxon>
        <taxon>Neoaves</taxon>
        <taxon>Telluraves</taxon>
        <taxon>Australaves</taxon>
        <taxon>Psittaciformes</taxon>
        <taxon>Psittaculidae</taxon>
        <taxon>Melopsittacus</taxon>
    </lineage>
</organism>
<dbReference type="Pfam" id="PF21999">
    <property type="entry name" value="IMS_HHH_1"/>
    <property type="match status" value="1"/>
</dbReference>
<dbReference type="Gene3D" id="6.10.250.1630">
    <property type="match status" value="1"/>
</dbReference>
<dbReference type="PIRSF" id="PIRSF036603">
    <property type="entry name" value="DPol_eta"/>
    <property type="match status" value="1"/>
</dbReference>
<keyword evidence="5" id="KW-1185">Reference proteome</keyword>
<dbReference type="SUPFAM" id="SSF56672">
    <property type="entry name" value="DNA/RNA polymerases"/>
    <property type="match status" value="1"/>
</dbReference>
<dbReference type="GO" id="GO:0003684">
    <property type="term" value="F:damaged DNA binding"/>
    <property type="evidence" value="ECO:0007669"/>
    <property type="project" value="InterPro"/>
</dbReference>
<evidence type="ECO:0000256" key="3">
    <source>
        <dbReference type="SAM" id="MobiDB-lite"/>
    </source>
</evidence>
<feature type="region of interest" description="Disordered" evidence="3">
    <location>
        <begin position="1"/>
        <end position="53"/>
    </location>
</feature>
<evidence type="ECO:0000256" key="2">
    <source>
        <dbReference type="ARBA" id="ARBA00022634"/>
    </source>
</evidence>
<dbReference type="Pfam" id="PF00817">
    <property type="entry name" value="IMS"/>
    <property type="match status" value="1"/>
</dbReference>
<dbReference type="FunFam" id="3.30.70.270:FF:000013">
    <property type="entry name" value="Polymerase (DNA directed) iota"/>
    <property type="match status" value="1"/>
</dbReference>
<proteinExistence type="inferred from homology"/>
<dbReference type="PANTHER" id="PTHR46404">
    <property type="entry name" value="DNA POLYMERASE IOTA"/>
    <property type="match status" value="1"/>
</dbReference>
<feature type="compositionally biased region" description="Low complexity" evidence="3">
    <location>
        <begin position="44"/>
        <end position="53"/>
    </location>
</feature>
<dbReference type="Gene3D" id="3.30.70.270">
    <property type="match status" value="1"/>
</dbReference>
<dbReference type="InterPro" id="IPR001126">
    <property type="entry name" value="UmuC"/>
</dbReference>
<dbReference type="InterPro" id="IPR017961">
    <property type="entry name" value="DNA_pol_Y-fam_little_finger"/>
</dbReference>
<dbReference type="Pfam" id="PF11799">
    <property type="entry name" value="IMS_C"/>
    <property type="match status" value="1"/>
</dbReference>
<dbReference type="InterPro" id="IPR043502">
    <property type="entry name" value="DNA/RNA_pol_sf"/>
</dbReference>
<dbReference type="InterPro" id="IPR036775">
    <property type="entry name" value="DNA_pol_Y-fam_lit_finger_sf"/>
</dbReference>
<reference evidence="4" key="2">
    <citation type="submission" date="2025-08" db="UniProtKB">
        <authorList>
            <consortium name="Ensembl"/>
        </authorList>
    </citation>
    <scope>IDENTIFICATION</scope>
</reference>
<comment type="similarity">
    <text evidence="1">Belongs to the DNA polymerase type-Y family.</text>
</comment>
<dbReference type="Gene3D" id="1.10.150.20">
    <property type="entry name" value="5' to 3' exonuclease, C-terminal subdomain"/>
    <property type="match status" value="1"/>
</dbReference>
<dbReference type="SUPFAM" id="SSF100879">
    <property type="entry name" value="Lesion bypass DNA polymerase (Y-family), little finger domain"/>
    <property type="match status" value="1"/>
</dbReference>
<keyword evidence="2" id="KW-0237">DNA synthesis</keyword>
<dbReference type="Proteomes" id="UP000694405">
    <property type="component" value="Unassembled WGS sequence"/>
</dbReference>
<reference evidence="4" key="1">
    <citation type="submission" date="2020-03" db="EMBL/GenBank/DDBJ databases">
        <title>Melopsittacus undulatus (budgerigar) genome, bMelUnd1, maternal haplotype with Z.</title>
        <authorList>
            <person name="Gedman G."/>
            <person name="Mountcastle J."/>
            <person name="Haase B."/>
            <person name="Formenti G."/>
            <person name="Wright T."/>
            <person name="Apodaca J."/>
            <person name="Pelan S."/>
            <person name="Chow W."/>
            <person name="Rhie A."/>
            <person name="Howe K."/>
            <person name="Fedrigo O."/>
            <person name="Jarvis E.D."/>
        </authorList>
    </citation>
    <scope>NUCLEOTIDE SEQUENCE [LARGE SCALE GENOMIC DNA]</scope>
</reference>
<evidence type="ECO:0000313" key="5">
    <source>
        <dbReference type="Proteomes" id="UP000694405"/>
    </source>
</evidence>
<dbReference type="PANTHER" id="PTHR46404:SF1">
    <property type="entry name" value="DNA POLYMERASE IOTA"/>
    <property type="match status" value="1"/>
</dbReference>
<name>A0A8V5GYH7_MELUD</name>
<accession>A0A8V5GYH7</accession>
<dbReference type="InterPro" id="IPR053848">
    <property type="entry name" value="IMS_HHH_1"/>
</dbReference>
<dbReference type="AlphaFoldDB" id="A0A8V5GYH7"/>